<gene>
    <name evidence="2" type="ORF">GCM10010358_77970</name>
</gene>
<feature type="compositionally biased region" description="Basic residues" evidence="1">
    <location>
        <begin position="167"/>
        <end position="179"/>
    </location>
</feature>
<keyword evidence="3" id="KW-1185">Reference proteome</keyword>
<evidence type="ECO:0000256" key="1">
    <source>
        <dbReference type="SAM" id="MobiDB-lite"/>
    </source>
</evidence>
<reference evidence="2" key="1">
    <citation type="journal article" date="2014" name="Int. J. Syst. Evol. Microbiol.">
        <title>Complete genome sequence of Corynebacterium casei LMG S-19264T (=DSM 44701T), isolated from a smear-ripened cheese.</title>
        <authorList>
            <consortium name="US DOE Joint Genome Institute (JGI-PGF)"/>
            <person name="Walter F."/>
            <person name="Albersmeier A."/>
            <person name="Kalinowski J."/>
            <person name="Ruckert C."/>
        </authorList>
    </citation>
    <scope>NUCLEOTIDE SEQUENCE</scope>
    <source>
        <strain evidence="2">JCM 4790</strain>
    </source>
</reference>
<evidence type="ECO:0008006" key="4">
    <source>
        <dbReference type="Google" id="ProtNLM"/>
    </source>
</evidence>
<dbReference type="PANTHER" id="PTHR33627">
    <property type="entry name" value="TRANSPOSASE"/>
    <property type="match status" value="1"/>
</dbReference>
<proteinExistence type="predicted"/>
<dbReference type="Proteomes" id="UP000619244">
    <property type="component" value="Unassembled WGS sequence"/>
</dbReference>
<dbReference type="InterPro" id="IPR039365">
    <property type="entry name" value="IS701-like"/>
</dbReference>
<evidence type="ECO:0000313" key="2">
    <source>
        <dbReference type="EMBL" id="GGY14208.1"/>
    </source>
</evidence>
<protein>
    <recommendedName>
        <fullName evidence="4">Transposase</fullName>
    </recommendedName>
</protein>
<reference evidence="2" key="2">
    <citation type="submission" date="2020-09" db="EMBL/GenBank/DDBJ databases">
        <authorList>
            <person name="Sun Q."/>
            <person name="Ohkuma M."/>
        </authorList>
    </citation>
    <scope>NUCLEOTIDE SEQUENCE</scope>
    <source>
        <strain evidence="2">JCM 4790</strain>
    </source>
</reference>
<dbReference type="EMBL" id="BMVU01000094">
    <property type="protein sequence ID" value="GGY14208.1"/>
    <property type="molecule type" value="Genomic_DNA"/>
</dbReference>
<dbReference type="PANTHER" id="PTHR33627:SF1">
    <property type="entry name" value="TRANSPOSASE"/>
    <property type="match status" value="1"/>
</dbReference>
<dbReference type="InterPro" id="IPR012337">
    <property type="entry name" value="RNaseH-like_sf"/>
</dbReference>
<evidence type="ECO:0000313" key="3">
    <source>
        <dbReference type="Proteomes" id="UP000619244"/>
    </source>
</evidence>
<feature type="region of interest" description="Disordered" evidence="1">
    <location>
        <begin position="102"/>
        <end position="142"/>
    </location>
</feature>
<dbReference type="RefSeq" id="WP_229919874.1">
    <property type="nucleotide sequence ID" value="NZ_BMVU01000094.1"/>
</dbReference>
<dbReference type="AlphaFoldDB" id="A0A918P2A3"/>
<comment type="caution">
    <text evidence="2">The sequence shown here is derived from an EMBL/GenBank/DDBJ whole genome shotgun (WGS) entry which is preliminary data.</text>
</comment>
<dbReference type="SUPFAM" id="SSF53098">
    <property type="entry name" value="Ribonuclease H-like"/>
    <property type="match status" value="1"/>
</dbReference>
<sequence length="179" mass="19602">MATADPAALPEKATWYLATDLPRPHSPRAATSPHPPADLAEVVRIYGLRHWIEQSYQQVKDELGRADFHVRSDTAIRRHQTLVNCAFSFCWDSWFASPLPAADPSPETGASSAQEERGNLRTAAAPGVAASQLTPRDPGRSWLADALGHAATLLASLDEEAPAHRTPGPHRRRHHRQTS</sequence>
<organism evidence="2 3">
    <name type="scientific">Streptomyces minutiscleroticus</name>
    <dbReference type="NCBI Taxonomy" id="68238"/>
    <lineage>
        <taxon>Bacteria</taxon>
        <taxon>Bacillati</taxon>
        <taxon>Actinomycetota</taxon>
        <taxon>Actinomycetes</taxon>
        <taxon>Kitasatosporales</taxon>
        <taxon>Streptomycetaceae</taxon>
        <taxon>Streptomyces</taxon>
    </lineage>
</organism>
<name>A0A918P2A3_9ACTN</name>
<feature type="region of interest" description="Disordered" evidence="1">
    <location>
        <begin position="156"/>
        <end position="179"/>
    </location>
</feature>
<accession>A0A918P2A3</accession>